<dbReference type="EMBL" id="LT906462">
    <property type="protein sequence ID" value="SNV56922.1"/>
    <property type="molecule type" value="Genomic_DNA"/>
</dbReference>
<evidence type="ECO:0000256" key="6">
    <source>
        <dbReference type="ARBA" id="ARBA00023136"/>
    </source>
</evidence>
<name>A0A239YDY9_9STAP</name>
<evidence type="ECO:0000313" key="8">
    <source>
        <dbReference type="EMBL" id="SNV56922.1"/>
    </source>
</evidence>
<evidence type="ECO:0000256" key="5">
    <source>
        <dbReference type="ARBA" id="ARBA00022989"/>
    </source>
</evidence>
<evidence type="ECO:0000256" key="1">
    <source>
        <dbReference type="ARBA" id="ARBA00004651"/>
    </source>
</evidence>
<dbReference type="PANTHER" id="PTHR33931">
    <property type="entry name" value="HOLIN-LIKE PROTEIN CIDA-RELATED"/>
    <property type="match status" value="1"/>
</dbReference>
<reference evidence="8 9" key="1">
    <citation type="submission" date="2017-06" db="EMBL/GenBank/DDBJ databases">
        <authorList>
            <consortium name="Pathogen Informatics"/>
        </authorList>
    </citation>
    <scope>NUCLEOTIDE SEQUENCE [LARGE SCALE GENOMIC DNA]</scope>
    <source>
        <strain evidence="8 9">NCTC13839</strain>
    </source>
</reference>
<organism evidence="8 9">
    <name type="scientific">Mammaliicoccus stepanovicii</name>
    <dbReference type="NCBI Taxonomy" id="643214"/>
    <lineage>
        <taxon>Bacteria</taxon>
        <taxon>Bacillati</taxon>
        <taxon>Bacillota</taxon>
        <taxon>Bacilli</taxon>
        <taxon>Bacillales</taxon>
        <taxon>Staphylococcaceae</taxon>
        <taxon>Mammaliicoccus</taxon>
    </lineage>
</organism>
<gene>
    <name evidence="8" type="primary">cidA</name>
    <name evidence="8" type="ORF">SAMEA4384403_00290</name>
</gene>
<accession>A0A239YDY9</accession>
<protein>
    <submittedName>
        <fullName evidence="8">Holin-like protein CidA</fullName>
    </submittedName>
</protein>
<dbReference type="Pfam" id="PF03788">
    <property type="entry name" value="LrgA"/>
    <property type="match status" value="1"/>
</dbReference>
<keyword evidence="2" id="KW-1003">Cell membrane</keyword>
<dbReference type="GO" id="GO:0031640">
    <property type="term" value="P:killing of cells of another organism"/>
    <property type="evidence" value="ECO:0007669"/>
    <property type="project" value="UniProtKB-KW"/>
</dbReference>
<keyword evidence="5 7" id="KW-1133">Transmembrane helix</keyword>
<sequence>MILKWIKVVLQICIIYLITLTGNWIQQTFDLPIAGSIIGLLLFFLLLQFKIIKTEWINDGANLLLSTMIFFFIPSIVGAMDLVESFNSSFLVIIVLILASTCIVALLSGYIAEKMMKHNYIEESSDKL</sequence>
<dbReference type="KEGG" id="sste:SAMEA4384403_0290"/>
<evidence type="ECO:0000256" key="2">
    <source>
        <dbReference type="ARBA" id="ARBA00022475"/>
    </source>
</evidence>
<keyword evidence="3 7" id="KW-0812">Transmembrane</keyword>
<feature type="transmembrane region" description="Helical" evidence="7">
    <location>
        <begin position="61"/>
        <end position="83"/>
    </location>
</feature>
<evidence type="ECO:0000256" key="3">
    <source>
        <dbReference type="ARBA" id="ARBA00022692"/>
    </source>
</evidence>
<dbReference type="RefSeq" id="WP_095085725.1">
    <property type="nucleotide sequence ID" value="NZ_BMDM01000007.1"/>
</dbReference>
<keyword evidence="9" id="KW-1185">Reference proteome</keyword>
<dbReference type="Proteomes" id="UP000242084">
    <property type="component" value="Chromosome 1"/>
</dbReference>
<dbReference type="InterPro" id="IPR005538">
    <property type="entry name" value="LrgA/CidA"/>
</dbReference>
<evidence type="ECO:0000256" key="7">
    <source>
        <dbReference type="SAM" id="Phobius"/>
    </source>
</evidence>
<dbReference type="PANTHER" id="PTHR33931:SF2">
    <property type="entry name" value="HOLIN-LIKE PROTEIN CIDA"/>
    <property type="match status" value="1"/>
</dbReference>
<feature type="transmembrane region" description="Helical" evidence="7">
    <location>
        <begin position="31"/>
        <end position="49"/>
    </location>
</feature>
<evidence type="ECO:0000256" key="4">
    <source>
        <dbReference type="ARBA" id="ARBA00022852"/>
    </source>
</evidence>
<proteinExistence type="predicted"/>
<dbReference type="NCBIfam" id="NF002460">
    <property type="entry name" value="PRK01658.1"/>
    <property type="match status" value="1"/>
</dbReference>
<keyword evidence="6 7" id="KW-0472">Membrane</keyword>
<dbReference type="GO" id="GO:0005886">
    <property type="term" value="C:plasma membrane"/>
    <property type="evidence" value="ECO:0007669"/>
    <property type="project" value="UniProtKB-SubCell"/>
</dbReference>
<dbReference type="OrthoDB" id="3176438at2"/>
<feature type="transmembrane region" description="Helical" evidence="7">
    <location>
        <begin position="5"/>
        <end position="25"/>
    </location>
</feature>
<dbReference type="AlphaFoldDB" id="A0A239YDY9"/>
<keyword evidence="4" id="KW-0204">Cytolysis</keyword>
<feature type="transmembrane region" description="Helical" evidence="7">
    <location>
        <begin position="89"/>
        <end position="112"/>
    </location>
</feature>
<evidence type="ECO:0000313" key="9">
    <source>
        <dbReference type="Proteomes" id="UP000242084"/>
    </source>
</evidence>
<comment type="subcellular location">
    <subcellularLocation>
        <location evidence="1">Cell membrane</location>
        <topology evidence="1">Multi-pass membrane protein</topology>
    </subcellularLocation>
</comment>